<evidence type="ECO:0000256" key="3">
    <source>
        <dbReference type="SAM" id="Phobius"/>
    </source>
</evidence>
<dbReference type="RefSeq" id="WP_373636630.1">
    <property type="nucleotide sequence ID" value="NZ_CP150951.2"/>
</dbReference>
<dbReference type="EMBL" id="CP150951">
    <property type="protein sequence ID" value="WZC47779.2"/>
    <property type="molecule type" value="Genomic_DNA"/>
</dbReference>
<evidence type="ECO:0000259" key="4">
    <source>
        <dbReference type="Pfam" id="PF02397"/>
    </source>
</evidence>
<protein>
    <submittedName>
        <fullName evidence="5">WecB/TagA/CpsF family glycosyltransferase</fullName>
    </submittedName>
</protein>
<dbReference type="InterPro" id="IPR004629">
    <property type="entry name" value="WecG_TagA_CpsF"/>
</dbReference>
<sequence>MQHSKIEFGQATPIETRTGTKTTYLPSLGLTLVDARQTAAIDALLGPGRRTAFFMNAHCCNLMAADAKYAQAVRRADVLLPDGIGVKLAGMMTGDTLAANLNGTDLVPALLAQAADMGKSVYLFGGTPGTAKVAAATLTTSIPHLQVAGTRDGFVGALDPQLVIADINASGADIVIVAMGVPMQEMWIDRYANQLNASLCLGVGAALDFLAGNVSRAPKVVQNANMEWVWRLAQEPKRLAKRYLVGNFTFLARAASKAIAHTPKQHIATRIMDVAISSLALVALAPVFAATAIAIRMESDGPALFQQTRIGKNGARFTMLKFRSMYQDAEARQAEVNAASDREGVCFKARKDPRITRVGRFIRRTSIDELPQIINVLRGEMSIVGPRPALPKEVAQYPTRAFGRLAVKPGITGIWQVSGRADVGFNEMVEMDLAYASSRTVMLDLILILLTFRAVVSGRGAY</sequence>
<dbReference type="PANTHER" id="PTHR30576">
    <property type="entry name" value="COLANIC BIOSYNTHESIS UDP-GLUCOSE LIPID CARRIER TRANSFERASE"/>
    <property type="match status" value="1"/>
</dbReference>
<accession>A0ABZ2V3E8</accession>
<evidence type="ECO:0000313" key="5">
    <source>
        <dbReference type="EMBL" id="WZC47779.2"/>
    </source>
</evidence>
<name>A0ABZ2V3E8_9RHOB</name>
<feature type="domain" description="Bacterial sugar transferase" evidence="4">
    <location>
        <begin position="270"/>
        <end position="456"/>
    </location>
</feature>
<dbReference type="InterPro" id="IPR003362">
    <property type="entry name" value="Bact_transf"/>
</dbReference>
<comment type="similarity">
    <text evidence="1">Belongs to the bacterial sugar transferase family.</text>
</comment>
<evidence type="ECO:0000313" key="6">
    <source>
        <dbReference type="Proteomes" id="UP001440612"/>
    </source>
</evidence>
<evidence type="ECO:0000256" key="2">
    <source>
        <dbReference type="ARBA" id="ARBA00023169"/>
    </source>
</evidence>
<dbReference type="Pfam" id="PF03808">
    <property type="entry name" value="Glyco_tran_WecG"/>
    <property type="match status" value="1"/>
</dbReference>
<keyword evidence="3" id="KW-0472">Membrane</keyword>
<keyword evidence="3" id="KW-1133">Transmembrane helix</keyword>
<dbReference type="PANTHER" id="PTHR30576:SF10">
    <property type="entry name" value="SLL5057 PROTEIN"/>
    <property type="match status" value="1"/>
</dbReference>
<organism evidence="5 6">
    <name type="scientific">Yoonia phaeophyticola</name>
    <dbReference type="NCBI Taxonomy" id="3137369"/>
    <lineage>
        <taxon>Bacteria</taxon>
        <taxon>Pseudomonadati</taxon>
        <taxon>Pseudomonadota</taxon>
        <taxon>Alphaproteobacteria</taxon>
        <taxon>Rhodobacterales</taxon>
        <taxon>Paracoccaceae</taxon>
        <taxon>Yoonia</taxon>
    </lineage>
</organism>
<keyword evidence="6" id="KW-1185">Reference proteome</keyword>
<gene>
    <name evidence="5" type="ORF">AABB29_12805</name>
</gene>
<dbReference type="Proteomes" id="UP001440612">
    <property type="component" value="Chromosome"/>
</dbReference>
<proteinExistence type="inferred from homology"/>
<dbReference type="NCBIfam" id="TIGR00696">
    <property type="entry name" value="wecG_tagA_cpsF"/>
    <property type="match status" value="1"/>
</dbReference>
<reference evidence="6" key="1">
    <citation type="submission" date="2024-04" db="EMBL/GenBank/DDBJ databases">
        <title>Phylogenomic analyses of a clade within the roseobacter group suggest taxonomic reassignments of species of the genera Aestuariivita, Citreicella, Loktanella, Nautella, Pelagibaca, Ruegeria, Thalassobius, Thiobacimonas and Tropicibacter, and the proposal o.</title>
        <authorList>
            <person name="Jeon C.O."/>
        </authorList>
    </citation>
    <scope>NUCLEOTIDE SEQUENCE [LARGE SCALE GENOMIC DNA]</scope>
    <source>
        <strain evidence="6">BS5-3</strain>
    </source>
</reference>
<keyword evidence="3" id="KW-0812">Transmembrane</keyword>
<feature type="transmembrane region" description="Helical" evidence="3">
    <location>
        <begin position="274"/>
        <end position="295"/>
    </location>
</feature>
<dbReference type="CDD" id="cd06533">
    <property type="entry name" value="Glyco_transf_WecG_TagA"/>
    <property type="match status" value="1"/>
</dbReference>
<keyword evidence="2" id="KW-0270">Exopolysaccharide synthesis</keyword>
<dbReference type="Pfam" id="PF02397">
    <property type="entry name" value="Bac_transf"/>
    <property type="match status" value="1"/>
</dbReference>
<evidence type="ECO:0000256" key="1">
    <source>
        <dbReference type="ARBA" id="ARBA00006464"/>
    </source>
</evidence>